<name>A0AAE0YG60_9GAST</name>
<comment type="caution">
    <text evidence="2">The sequence shown here is derived from an EMBL/GenBank/DDBJ whole genome shotgun (WGS) entry which is preliminary data.</text>
</comment>
<protein>
    <submittedName>
        <fullName evidence="2">Uncharacterized protein</fullName>
    </submittedName>
</protein>
<evidence type="ECO:0000313" key="2">
    <source>
        <dbReference type="EMBL" id="KAK3744683.1"/>
    </source>
</evidence>
<keyword evidence="3" id="KW-1185">Reference proteome</keyword>
<accession>A0AAE0YG60</accession>
<dbReference type="EMBL" id="JAWDGP010006253">
    <property type="protein sequence ID" value="KAK3744683.1"/>
    <property type="molecule type" value="Genomic_DNA"/>
</dbReference>
<gene>
    <name evidence="2" type="ORF">RRG08_062332</name>
</gene>
<feature type="region of interest" description="Disordered" evidence="1">
    <location>
        <begin position="1"/>
        <end position="20"/>
    </location>
</feature>
<dbReference type="Proteomes" id="UP001283361">
    <property type="component" value="Unassembled WGS sequence"/>
</dbReference>
<evidence type="ECO:0000256" key="1">
    <source>
        <dbReference type="SAM" id="MobiDB-lite"/>
    </source>
</evidence>
<reference evidence="2" key="1">
    <citation type="journal article" date="2023" name="G3 (Bethesda)">
        <title>A reference genome for the long-term kleptoplast-retaining sea slug Elysia crispata morphotype clarki.</title>
        <authorList>
            <person name="Eastman K.E."/>
            <person name="Pendleton A.L."/>
            <person name="Shaikh M.A."/>
            <person name="Suttiyut T."/>
            <person name="Ogas R."/>
            <person name="Tomko P."/>
            <person name="Gavelis G."/>
            <person name="Widhalm J.R."/>
            <person name="Wisecaver J.H."/>
        </authorList>
    </citation>
    <scope>NUCLEOTIDE SEQUENCE</scope>
    <source>
        <strain evidence="2">ECLA1</strain>
    </source>
</reference>
<proteinExistence type="predicted"/>
<dbReference type="AlphaFoldDB" id="A0AAE0YG60"/>
<organism evidence="2 3">
    <name type="scientific">Elysia crispata</name>
    <name type="common">lettuce slug</name>
    <dbReference type="NCBI Taxonomy" id="231223"/>
    <lineage>
        <taxon>Eukaryota</taxon>
        <taxon>Metazoa</taxon>
        <taxon>Spiralia</taxon>
        <taxon>Lophotrochozoa</taxon>
        <taxon>Mollusca</taxon>
        <taxon>Gastropoda</taxon>
        <taxon>Heterobranchia</taxon>
        <taxon>Euthyneura</taxon>
        <taxon>Panpulmonata</taxon>
        <taxon>Sacoglossa</taxon>
        <taxon>Placobranchoidea</taxon>
        <taxon>Plakobranchidae</taxon>
        <taxon>Elysia</taxon>
    </lineage>
</organism>
<feature type="compositionally biased region" description="Basic and acidic residues" evidence="1">
    <location>
        <begin position="1"/>
        <end position="16"/>
    </location>
</feature>
<evidence type="ECO:0000313" key="3">
    <source>
        <dbReference type="Proteomes" id="UP001283361"/>
    </source>
</evidence>
<sequence length="75" mass="8500">MRKDNHEVWDEKHDNGTWDEEPQFQKLTGLGVNEISPMLLTAGSLQILSKLHPSLGALPGFDLWRSQFTPLAREA</sequence>